<dbReference type="RefSeq" id="WP_038502190.1">
    <property type="nucleotide sequence ID" value="NZ_CP007490.1"/>
</dbReference>
<evidence type="ECO:0000256" key="1">
    <source>
        <dbReference type="ARBA" id="ARBA00006484"/>
    </source>
</evidence>
<name>A0A060JBW1_9MICO</name>
<dbReference type="AlphaFoldDB" id="A0A060JBW1"/>
<dbReference type="Gene3D" id="3.40.50.720">
    <property type="entry name" value="NAD(P)-binding Rossmann-like Domain"/>
    <property type="match status" value="1"/>
</dbReference>
<reference evidence="4 5" key="1">
    <citation type="journal article" date="2014" name="Int. J. Syst. Evol. Microbiol.">
        <title>Rhodoluna lacicola gen. nov., sp. nov., a planktonic freshwater bacterium with stream-lined genome.</title>
        <authorList>
            <person name="Hahn M."/>
            <person name="Schmidt J."/>
            <person name="Taipale S.J."/>
            <person name="Doolittle W.F."/>
            <person name="Koll U."/>
        </authorList>
    </citation>
    <scope>NUCLEOTIDE SEQUENCE [LARGE SCALE GENOMIC DNA]</scope>
    <source>
        <strain evidence="4 5">MWH-Ta8</strain>
    </source>
</reference>
<evidence type="ECO:0000256" key="3">
    <source>
        <dbReference type="RuleBase" id="RU000363"/>
    </source>
</evidence>
<keyword evidence="2" id="KW-0560">Oxidoreductase</keyword>
<proteinExistence type="inferred from homology"/>
<dbReference type="KEGG" id="rla:Rhola_00005520"/>
<dbReference type="HOGENOM" id="CLU_010194_2_1_11"/>
<sequence>MKIQEKVFVVTGAGNGIGREVSLELLRRGAKVAGLDLKHEFLEETKKLAVENAKNFYAFDANITDRSRVAALPAEIEAKLGKIDALLNVAGIIQPFVKINELDFEHIDRVMNVNFFGPLNMIKAFLPGLVSRPEAHILNVSSMGSYAPVPGQTLYGATKAGLNMLTEGLRSELKDTKVSLTLVWPGAIGTNISANSGVSFGSGELTPAQKKAAARVTAPAAAGKKIVDSIESNAKRIYVGSDAKLMGNLIRLAPDFAANLIYKNMKSLLG</sequence>
<dbReference type="eggNOG" id="COG4221">
    <property type="taxonomic scope" value="Bacteria"/>
</dbReference>
<evidence type="ECO:0000313" key="4">
    <source>
        <dbReference type="EMBL" id="AIC47366.1"/>
    </source>
</evidence>
<dbReference type="SUPFAM" id="SSF51735">
    <property type="entry name" value="NAD(P)-binding Rossmann-fold domains"/>
    <property type="match status" value="1"/>
</dbReference>
<dbReference type="InterPro" id="IPR036291">
    <property type="entry name" value="NAD(P)-bd_dom_sf"/>
</dbReference>
<dbReference type="PROSITE" id="PS00061">
    <property type="entry name" value="ADH_SHORT"/>
    <property type="match status" value="1"/>
</dbReference>
<dbReference type="STRING" id="529884.Rhola_00005520"/>
<dbReference type="EMBL" id="CP007490">
    <property type="protein sequence ID" value="AIC47366.1"/>
    <property type="molecule type" value="Genomic_DNA"/>
</dbReference>
<dbReference type="Pfam" id="PF00106">
    <property type="entry name" value="adh_short"/>
    <property type="match status" value="1"/>
</dbReference>
<dbReference type="PANTHER" id="PTHR44196:SF1">
    <property type="entry name" value="DEHYDROGENASE_REDUCTASE SDR FAMILY MEMBER 7B"/>
    <property type="match status" value="1"/>
</dbReference>
<keyword evidence="5" id="KW-1185">Reference proteome</keyword>
<dbReference type="OrthoDB" id="9775296at2"/>
<dbReference type="InterPro" id="IPR020904">
    <property type="entry name" value="Sc_DH/Rdtase_CS"/>
</dbReference>
<protein>
    <submittedName>
        <fullName evidence="4">Short-chain dehydrogenase of various substrate specificities</fullName>
    </submittedName>
</protein>
<dbReference type="GO" id="GO:0016491">
    <property type="term" value="F:oxidoreductase activity"/>
    <property type="evidence" value="ECO:0007669"/>
    <property type="project" value="UniProtKB-KW"/>
</dbReference>
<dbReference type="PANTHER" id="PTHR44196">
    <property type="entry name" value="DEHYDROGENASE/REDUCTASE SDR FAMILY MEMBER 7B"/>
    <property type="match status" value="1"/>
</dbReference>
<evidence type="ECO:0000313" key="5">
    <source>
        <dbReference type="Proteomes" id="UP000067708"/>
    </source>
</evidence>
<dbReference type="PRINTS" id="PR00080">
    <property type="entry name" value="SDRFAMILY"/>
</dbReference>
<dbReference type="GO" id="GO:0016020">
    <property type="term" value="C:membrane"/>
    <property type="evidence" value="ECO:0007669"/>
    <property type="project" value="TreeGrafter"/>
</dbReference>
<comment type="similarity">
    <text evidence="1 3">Belongs to the short-chain dehydrogenases/reductases (SDR) family.</text>
</comment>
<evidence type="ECO:0000256" key="2">
    <source>
        <dbReference type="ARBA" id="ARBA00023002"/>
    </source>
</evidence>
<gene>
    <name evidence="4" type="ORF">Rhola_00005520</name>
</gene>
<accession>A0A060JBW1</accession>
<dbReference type="InterPro" id="IPR002347">
    <property type="entry name" value="SDR_fam"/>
</dbReference>
<dbReference type="PRINTS" id="PR00081">
    <property type="entry name" value="GDHRDH"/>
</dbReference>
<dbReference type="Proteomes" id="UP000067708">
    <property type="component" value="Chromosome"/>
</dbReference>
<organism evidence="4 5">
    <name type="scientific">Rhodoluna lacicola</name>
    <dbReference type="NCBI Taxonomy" id="529884"/>
    <lineage>
        <taxon>Bacteria</taxon>
        <taxon>Bacillati</taxon>
        <taxon>Actinomycetota</taxon>
        <taxon>Actinomycetes</taxon>
        <taxon>Micrococcales</taxon>
        <taxon>Microbacteriaceae</taxon>
        <taxon>Luna cluster</taxon>
        <taxon>Luna-1 subcluster</taxon>
        <taxon>Rhodoluna</taxon>
    </lineage>
</organism>